<dbReference type="SMART" id="SM00382">
    <property type="entry name" value="AAA"/>
    <property type="match status" value="1"/>
</dbReference>
<gene>
    <name evidence="3" type="primary">lon_2</name>
    <name evidence="3" type="ORF">PhaeoP88_02631</name>
</gene>
<dbReference type="InterPro" id="IPR027065">
    <property type="entry name" value="Lon_Prtase"/>
</dbReference>
<dbReference type="GO" id="GO:0006515">
    <property type="term" value="P:protein quality control for misfolded or incompletely synthesized proteins"/>
    <property type="evidence" value="ECO:0007669"/>
    <property type="project" value="TreeGrafter"/>
</dbReference>
<organism evidence="3 4">
    <name type="scientific">Phaeobacter inhibens</name>
    <dbReference type="NCBI Taxonomy" id="221822"/>
    <lineage>
        <taxon>Bacteria</taxon>
        <taxon>Pseudomonadati</taxon>
        <taxon>Pseudomonadota</taxon>
        <taxon>Alphaproteobacteria</taxon>
        <taxon>Rhodobacterales</taxon>
        <taxon>Roseobacteraceae</taxon>
        <taxon>Phaeobacter</taxon>
    </lineage>
</organism>
<dbReference type="GO" id="GO:0004176">
    <property type="term" value="F:ATP-dependent peptidase activity"/>
    <property type="evidence" value="ECO:0007669"/>
    <property type="project" value="InterPro"/>
</dbReference>
<feature type="domain" description="AAA+ ATPase" evidence="2">
    <location>
        <begin position="153"/>
        <end position="305"/>
    </location>
</feature>
<accession>A0A2I7KBJ4</accession>
<dbReference type="SUPFAM" id="SSF52540">
    <property type="entry name" value="P-loop containing nucleoside triphosphate hydrolases"/>
    <property type="match status" value="1"/>
</dbReference>
<dbReference type="GO" id="GO:0005524">
    <property type="term" value="F:ATP binding"/>
    <property type="evidence" value="ECO:0007669"/>
    <property type="project" value="InterPro"/>
</dbReference>
<dbReference type="AlphaFoldDB" id="A0A2I7KBJ4"/>
<keyword evidence="3" id="KW-0378">Hydrolase</keyword>
<protein>
    <submittedName>
        <fullName evidence="3">ATP-dependent protease La</fullName>
        <ecNumber evidence="3">3.4.21.53</ecNumber>
    </submittedName>
</protein>
<evidence type="ECO:0000259" key="2">
    <source>
        <dbReference type="SMART" id="SM00382"/>
    </source>
</evidence>
<dbReference type="GO" id="GO:0004252">
    <property type="term" value="F:serine-type endopeptidase activity"/>
    <property type="evidence" value="ECO:0007669"/>
    <property type="project" value="UniProtKB-EC"/>
</dbReference>
<dbReference type="InterPro" id="IPR003593">
    <property type="entry name" value="AAA+_ATPase"/>
</dbReference>
<evidence type="ECO:0000313" key="4">
    <source>
        <dbReference type="Proteomes" id="UP000236447"/>
    </source>
</evidence>
<reference evidence="3 4" key="1">
    <citation type="journal article" date="2017" name="Front. Microbiol.">
        <title>Phaeobacter piscinae sp. nov., a species of the Roseobacter group and potential aquaculture probiont.</title>
        <authorList>
            <person name="Sonnenschein E.C."/>
            <person name="Phippen C.B.W."/>
            <person name="Nielsen K.F."/>
            <person name="Mateiu R.V."/>
            <person name="Melchiorsen J."/>
            <person name="Gram L."/>
            <person name="Overmann J."/>
            <person name="Freese H.M."/>
        </authorList>
    </citation>
    <scope>NUCLEOTIDE SEQUENCE [LARGE SCALE GENOMIC DNA]</scope>
    <source>
        <strain evidence="3 4">P88</strain>
    </source>
</reference>
<proteinExistence type="predicted"/>
<keyword evidence="3" id="KW-0645">Protease</keyword>
<dbReference type="InterPro" id="IPR027417">
    <property type="entry name" value="P-loop_NTPase"/>
</dbReference>
<reference evidence="3 4" key="2">
    <citation type="journal article" date="2017" name="Genome Biol. Evol.">
        <title>Trajectories and Drivers of Genome Evolution in Surface-Associated Marine Phaeobacter.</title>
        <authorList>
            <person name="Freese H.M."/>
            <person name="Sikorski J."/>
            <person name="Bunk B."/>
            <person name="Scheuner C."/>
            <person name="Meier-Kolthoff J.P."/>
            <person name="Sproer C."/>
            <person name="Gram L."/>
            <person name="Overmann J."/>
        </authorList>
    </citation>
    <scope>NUCLEOTIDE SEQUENCE [LARGE SCALE GENOMIC DNA]</scope>
    <source>
        <strain evidence="3 4">P88</strain>
    </source>
</reference>
<feature type="region of interest" description="Disordered" evidence="1">
    <location>
        <begin position="30"/>
        <end position="60"/>
    </location>
</feature>
<dbReference type="EC" id="3.4.21.53" evidence="3"/>
<dbReference type="PANTHER" id="PTHR43718">
    <property type="entry name" value="LON PROTEASE"/>
    <property type="match status" value="1"/>
</dbReference>
<dbReference type="InterPro" id="IPR003959">
    <property type="entry name" value="ATPase_AAA_core"/>
</dbReference>
<dbReference type="PANTHER" id="PTHR43718:SF2">
    <property type="entry name" value="LON PROTEASE HOMOLOG, MITOCHONDRIAL"/>
    <property type="match status" value="1"/>
</dbReference>
<dbReference type="Proteomes" id="UP000236447">
    <property type="component" value="Chromosome"/>
</dbReference>
<dbReference type="GO" id="GO:0016887">
    <property type="term" value="F:ATP hydrolysis activity"/>
    <property type="evidence" value="ECO:0007669"/>
    <property type="project" value="InterPro"/>
</dbReference>
<dbReference type="GO" id="GO:0051131">
    <property type="term" value="P:chaperone-mediated protein complex assembly"/>
    <property type="evidence" value="ECO:0007669"/>
    <property type="project" value="TreeGrafter"/>
</dbReference>
<dbReference type="Pfam" id="PF00004">
    <property type="entry name" value="AAA"/>
    <property type="match status" value="1"/>
</dbReference>
<evidence type="ECO:0000313" key="3">
    <source>
        <dbReference type="EMBL" id="AUQ99976.1"/>
    </source>
</evidence>
<name>A0A2I7KBJ4_9RHOB</name>
<dbReference type="GO" id="GO:0007005">
    <property type="term" value="P:mitochondrion organization"/>
    <property type="evidence" value="ECO:0007669"/>
    <property type="project" value="TreeGrafter"/>
</dbReference>
<dbReference type="EMBL" id="CP010725">
    <property type="protein sequence ID" value="AUQ99976.1"/>
    <property type="molecule type" value="Genomic_DNA"/>
</dbReference>
<dbReference type="Gene3D" id="3.40.50.300">
    <property type="entry name" value="P-loop containing nucleotide triphosphate hydrolases"/>
    <property type="match status" value="1"/>
</dbReference>
<sequence length="366" mass="41436">MSKIRFIHSKFPDPEMAAPRIEKRLSKHLQRLQERKAKQTGETSQEIPEDDASPGQTKSQFYLHQARRRVARRAGLISERYRASLPISRLKLEDRKRLEARRDGVQLVQLKSENHADEIAARLHAEFPWLAIATEQVWHSMLSAVRSDTQGLRIRPLLLDGPPGIGKSAWARRLASLMGVPNLFLDATVESASFGLVGSQRGWSNSAPGRLINLVLEHGVGNPLVIIDEVEKAGKPTSQGGHTFNLLNALLPLFELQSARRWSCPYFQVECDMSWIGWILTSNDWRQLPDPILSRCPPIRLQPISAKDLCGFAMREASERGLSDETAEVICDTIAWALTKEHRLDLRAIIRMLERGERLEQRSARN</sequence>
<dbReference type="GO" id="GO:0003697">
    <property type="term" value="F:single-stranded DNA binding"/>
    <property type="evidence" value="ECO:0007669"/>
    <property type="project" value="TreeGrafter"/>
</dbReference>
<evidence type="ECO:0000256" key="1">
    <source>
        <dbReference type="SAM" id="MobiDB-lite"/>
    </source>
</evidence>